<reference evidence="1 2" key="2">
    <citation type="journal article" date="2010" name="Stand. Genomic Sci.">
        <title>Complete genome sequence of Sulfurospirillum deleyianum type strain (5175).</title>
        <authorList>
            <person name="Sikorski J."/>
            <person name="Lapidus A."/>
            <person name="Copeland A."/>
            <person name="Glavina Del Rio T."/>
            <person name="Nolan M."/>
            <person name="Lucas S."/>
            <person name="Chen F."/>
            <person name="Tice H."/>
            <person name="Cheng J.F."/>
            <person name="Saunders E."/>
            <person name="Bruce D."/>
            <person name="Goodwin L."/>
            <person name="Pitluck S."/>
            <person name="Ovchinnikova G."/>
            <person name="Pati A."/>
            <person name="Ivanova N."/>
            <person name="Mavromatis K."/>
            <person name="Chen A."/>
            <person name="Palaniappan K."/>
            <person name="Chain P."/>
            <person name="Land M."/>
            <person name="Hauser L."/>
            <person name="Chang Y.J."/>
            <person name="Jeffries C.D."/>
            <person name="Brettin T."/>
            <person name="Detter J.C."/>
            <person name="Han C."/>
            <person name="Rohde M."/>
            <person name="Lang E."/>
            <person name="Spring S."/>
            <person name="Goker M."/>
            <person name="Bristow J."/>
            <person name="Eisen J.A."/>
            <person name="Markowitz V."/>
            <person name="Hugenholtz P."/>
            <person name="Kyrpides N.C."/>
            <person name="Klenk H.P."/>
        </authorList>
    </citation>
    <scope>NUCLEOTIDE SEQUENCE [LARGE SCALE GENOMIC DNA]</scope>
    <source>
        <strain evidence="2">ATCC 51133 / DSM 6946 / 5175</strain>
    </source>
</reference>
<dbReference type="KEGG" id="sdl:Sdel_0416"/>
<keyword evidence="2" id="KW-1185">Reference proteome</keyword>
<dbReference type="AlphaFoldDB" id="D1AZI6"/>
<dbReference type="eggNOG" id="ENOG503181N">
    <property type="taxonomic scope" value="Bacteria"/>
</dbReference>
<dbReference type="EMBL" id="CP001816">
    <property type="protein sequence ID" value="ACZ11453.1"/>
    <property type="molecule type" value="Genomic_DNA"/>
</dbReference>
<proteinExistence type="predicted"/>
<organism evidence="1 2">
    <name type="scientific">Sulfurospirillum deleyianum (strain ATCC 51133 / DSM 6946 / 5175)</name>
    <dbReference type="NCBI Taxonomy" id="525898"/>
    <lineage>
        <taxon>Bacteria</taxon>
        <taxon>Pseudomonadati</taxon>
        <taxon>Campylobacterota</taxon>
        <taxon>Epsilonproteobacteria</taxon>
        <taxon>Campylobacterales</taxon>
        <taxon>Sulfurospirillaceae</taxon>
        <taxon>Sulfurospirillum</taxon>
    </lineage>
</organism>
<dbReference type="OrthoDB" id="15556at2"/>
<dbReference type="RefSeq" id="WP_012856219.1">
    <property type="nucleotide sequence ID" value="NC_013512.1"/>
</dbReference>
<gene>
    <name evidence="1" type="ordered locus">Sdel_0416</name>
</gene>
<evidence type="ECO:0000313" key="2">
    <source>
        <dbReference type="Proteomes" id="UP000002222"/>
    </source>
</evidence>
<protein>
    <submittedName>
        <fullName evidence="1">Uncharacterized protein</fullName>
    </submittedName>
</protein>
<accession>D1AZI6</accession>
<name>D1AZI6_SULD5</name>
<dbReference type="HOGENOM" id="CLU_144787_0_0_7"/>
<dbReference type="STRING" id="525898.Sdel_0416"/>
<evidence type="ECO:0000313" key="1">
    <source>
        <dbReference type="EMBL" id="ACZ11453.1"/>
    </source>
</evidence>
<sequence>MKTFFFIFTLWSLSYAEHYTFLVEPYTKEVELEAKIIYEIATASLDENIVLFIPNISPLEEKVYANYFTLTKDCERANFIFINKKEEIIECSSDKKTLFFTNNYRKFLSNKKFFGALFWNKSRPNIVFSHQRLEEKSISLPQTFQQFIENF</sequence>
<reference evidence="2" key="1">
    <citation type="submission" date="2009-11" db="EMBL/GenBank/DDBJ databases">
        <title>The complete genome of Sulfurospirillum deleyianum DSM 6946.</title>
        <authorList>
            <consortium name="US DOE Joint Genome Institute (JGI-PGF)"/>
            <person name="Lucas S."/>
            <person name="Copeland A."/>
            <person name="Lapidus A."/>
            <person name="Glavina del Rio T."/>
            <person name="Dalin E."/>
            <person name="Tice H."/>
            <person name="Bruce D."/>
            <person name="Goodwin L."/>
            <person name="Pitluck S."/>
            <person name="Kyrpides N."/>
            <person name="Mavromatis K."/>
            <person name="Ivanova N."/>
            <person name="Ovchinnikova G."/>
            <person name="Munk A.C."/>
            <person name="Lu M."/>
            <person name="Brettin T."/>
            <person name="Detter J.C."/>
            <person name="Han C."/>
            <person name="Tapia R."/>
            <person name="Larimer F."/>
            <person name="Land M."/>
            <person name="Hauser L."/>
            <person name="Markowitz V."/>
            <person name="Cheng J.F."/>
            <person name="Hugenholtz P."/>
            <person name="Woyke T."/>
            <person name="Wu D."/>
            <person name="Aumann P."/>
            <person name="Schneider S."/>
            <person name="Lang E."/>
            <person name="Spring S."/>
            <person name="Klenk H.P."/>
            <person name="Eisen J.A."/>
        </authorList>
    </citation>
    <scope>NUCLEOTIDE SEQUENCE [LARGE SCALE GENOMIC DNA]</scope>
    <source>
        <strain evidence="2">ATCC 51133 / DSM 6946 / 5175</strain>
    </source>
</reference>
<dbReference type="Proteomes" id="UP000002222">
    <property type="component" value="Chromosome"/>
</dbReference>